<dbReference type="UniPathway" id="UPA00031">
    <property type="reaction ID" value="UER00009"/>
</dbReference>
<evidence type="ECO:0000256" key="9">
    <source>
        <dbReference type="ARBA" id="ARBA00023102"/>
    </source>
</evidence>
<dbReference type="InterPro" id="IPR006062">
    <property type="entry name" value="His_biosynth"/>
</dbReference>
<dbReference type="Pfam" id="PF00977">
    <property type="entry name" value="His_biosynth"/>
    <property type="match status" value="1"/>
</dbReference>
<comment type="similarity">
    <text evidence="4 12 13">Belongs to the HisA/HisF family.</text>
</comment>
<reference evidence="16" key="1">
    <citation type="submission" date="2019-05" db="EMBL/GenBank/DDBJ databases">
        <title>Complete genome sequencing of Dialister sp. strain 5BBH33.</title>
        <authorList>
            <person name="Sakamoto M."/>
            <person name="Murakami T."/>
            <person name="Mori H."/>
        </authorList>
    </citation>
    <scope>NUCLEOTIDE SEQUENCE [LARGE SCALE GENOMIC DNA]</scope>
    <source>
        <strain evidence="16">5BBH33</strain>
    </source>
</reference>
<evidence type="ECO:0000256" key="2">
    <source>
        <dbReference type="ARBA" id="ARBA00004496"/>
    </source>
</evidence>
<dbReference type="GO" id="GO:0003949">
    <property type="term" value="F:1-(5-phosphoribosyl)-5-[(5-phosphoribosylamino)methylideneamino]imidazole-4-carboxamide isomerase activity"/>
    <property type="evidence" value="ECO:0007669"/>
    <property type="project" value="UniProtKB-UniRule"/>
</dbReference>
<dbReference type="GO" id="GO:0000105">
    <property type="term" value="P:L-histidine biosynthetic process"/>
    <property type="evidence" value="ECO:0007669"/>
    <property type="project" value="UniProtKB-UniRule"/>
</dbReference>
<dbReference type="PANTHER" id="PTHR43090:SF2">
    <property type="entry name" value="1-(5-PHOSPHORIBOSYL)-5-[(5-PHOSPHORIBOSYLAMINO)METHYLIDENEAMINO] IMIDAZOLE-4-CARBOXAMIDE ISOMERASE"/>
    <property type="match status" value="1"/>
</dbReference>
<evidence type="ECO:0000256" key="10">
    <source>
        <dbReference type="ARBA" id="ARBA00023235"/>
    </source>
</evidence>
<protein>
    <recommendedName>
        <fullName evidence="6 12">1-(5-phosphoribosyl)-5-[(5-phosphoribosylamino)methylideneamino] imidazole-4-carboxamide isomerase</fullName>
        <ecNumber evidence="5 12">5.3.1.16</ecNumber>
    </recommendedName>
    <alternativeName>
        <fullName evidence="11 12">Phosphoribosylformimino-5-aminoimidazole carboxamide ribotide isomerase</fullName>
    </alternativeName>
</protein>
<keyword evidence="8 12" id="KW-0028">Amino-acid biosynthesis</keyword>
<dbReference type="InterPro" id="IPR006063">
    <property type="entry name" value="HisA_bact_arch"/>
</dbReference>
<evidence type="ECO:0000256" key="8">
    <source>
        <dbReference type="ARBA" id="ARBA00022605"/>
    </source>
</evidence>
<proteinExistence type="inferred from homology"/>
<feature type="active site" description="Proton donor" evidence="12">
    <location>
        <position position="129"/>
    </location>
</feature>
<dbReference type="HAMAP" id="MF_01014">
    <property type="entry name" value="HisA"/>
    <property type="match status" value="1"/>
</dbReference>
<dbReference type="Gene3D" id="3.20.20.70">
    <property type="entry name" value="Aldolase class I"/>
    <property type="match status" value="1"/>
</dbReference>
<comment type="pathway">
    <text evidence="3 12 14">Amino-acid biosynthesis; L-histidine biosynthesis; L-histidine from 5-phospho-alpha-D-ribose 1-diphosphate: step 4/9.</text>
</comment>
<evidence type="ECO:0000256" key="11">
    <source>
        <dbReference type="ARBA" id="ARBA00030547"/>
    </source>
</evidence>
<organism evidence="15 16">
    <name type="scientific">Dialister hominis</name>
    <dbReference type="NCBI Taxonomy" id="2582419"/>
    <lineage>
        <taxon>Bacteria</taxon>
        <taxon>Bacillati</taxon>
        <taxon>Bacillota</taxon>
        <taxon>Negativicutes</taxon>
        <taxon>Veillonellales</taxon>
        <taxon>Veillonellaceae</taxon>
        <taxon>Dialister</taxon>
    </lineage>
</organism>
<keyword evidence="9 12" id="KW-0368">Histidine biosynthesis</keyword>
<dbReference type="InterPro" id="IPR011060">
    <property type="entry name" value="RibuloseP-bd_barrel"/>
</dbReference>
<dbReference type="InterPro" id="IPR023016">
    <property type="entry name" value="HisA/PriA"/>
</dbReference>
<dbReference type="FunFam" id="3.20.20.70:FF:000009">
    <property type="entry name" value="1-(5-phosphoribosyl)-5-[(5-phosphoribosylamino)methylideneamino] imidazole-4-carboxamide isomerase"/>
    <property type="match status" value="1"/>
</dbReference>
<evidence type="ECO:0000256" key="1">
    <source>
        <dbReference type="ARBA" id="ARBA00000901"/>
    </source>
</evidence>
<dbReference type="CDD" id="cd04732">
    <property type="entry name" value="HisA"/>
    <property type="match status" value="1"/>
</dbReference>
<dbReference type="NCBIfam" id="TIGR00007">
    <property type="entry name" value="1-(5-phosphoribosyl)-5-[(5-phosphoribosylamino)methylideneamino]imidazole-4-carboxamide isomerase"/>
    <property type="match status" value="1"/>
</dbReference>
<name>A0A8D5A3P8_9FIRM</name>
<dbReference type="InterPro" id="IPR044524">
    <property type="entry name" value="Isoase_HisA-like"/>
</dbReference>
<evidence type="ECO:0000256" key="14">
    <source>
        <dbReference type="RuleBase" id="RU003658"/>
    </source>
</evidence>
<dbReference type="Proteomes" id="UP000320585">
    <property type="component" value="Chromosome"/>
</dbReference>
<dbReference type="OrthoDB" id="9781903at2"/>
<sequence>MIVFPAIDIKNGRCVRLRQGEASDVTVYGEDPVETALSFEEAGAEFLHVVDLDGAFEGKGVNTPLIRSICEAVSIPVETGGGIHTMDDIEERIDAGVFRVIIGSRAVEDPSFAAKAAARWKDRIAVSIDARGDEAAVHGWTKSGGVKVMPLAKELLSSGVSTIIYTDISKDGMLTGPNFEMLEMLQALPGISLIASGGVSSPDDLKKLQDMGIYGAICGKALYEGRVTMEDIRKLKE</sequence>
<dbReference type="EC" id="5.3.1.16" evidence="5 12"/>
<gene>
    <name evidence="12 15" type="primary">hisA</name>
    <name evidence="15" type="ORF">Dia5BBH33_18610</name>
</gene>
<comment type="catalytic activity">
    <reaction evidence="1 12 14">
        <text>1-(5-phospho-beta-D-ribosyl)-5-[(5-phospho-beta-D-ribosylamino)methylideneamino]imidazole-4-carboxamide = 5-[(5-phospho-1-deoxy-D-ribulos-1-ylimino)methylamino]-1-(5-phospho-beta-D-ribosyl)imidazole-4-carboxamide</text>
        <dbReference type="Rhea" id="RHEA:15469"/>
        <dbReference type="ChEBI" id="CHEBI:58435"/>
        <dbReference type="ChEBI" id="CHEBI:58525"/>
        <dbReference type="EC" id="5.3.1.16"/>
    </reaction>
</comment>
<evidence type="ECO:0000256" key="5">
    <source>
        <dbReference type="ARBA" id="ARBA00012550"/>
    </source>
</evidence>
<dbReference type="EMBL" id="AP019697">
    <property type="protein sequence ID" value="BBK25926.1"/>
    <property type="molecule type" value="Genomic_DNA"/>
</dbReference>
<evidence type="ECO:0000256" key="6">
    <source>
        <dbReference type="ARBA" id="ARBA00018464"/>
    </source>
</evidence>
<evidence type="ECO:0000256" key="7">
    <source>
        <dbReference type="ARBA" id="ARBA00022490"/>
    </source>
</evidence>
<evidence type="ECO:0000313" key="16">
    <source>
        <dbReference type="Proteomes" id="UP000320585"/>
    </source>
</evidence>
<dbReference type="InterPro" id="IPR013785">
    <property type="entry name" value="Aldolase_TIM"/>
</dbReference>
<evidence type="ECO:0000256" key="12">
    <source>
        <dbReference type="HAMAP-Rule" id="MF_01014"/>
    </source>
</evidence>
<dbReference type="AlphaFoldDB" id="A0A8D5A3P8"/>
<keyword evidence="16" id="KW-1185">Reference proteome</keyword>
<dbReference type="SUPFAM" id="SSF51366">
    <property type="entry name" value="Ribulose-phoshate binding barrel"/>
    <property type="match status" value="1"/>
</dbReference>
<dbReference type="KEGG" id="dho:Dia5BBH33_18610"/>
<dbReference type="RefSeq" id="WP_143332879.1">
    <property type="nucleotide sequence ID" value="NZ_AP019697.1"/>
</dbReference>
<evidence type="ECO:0000313" key="15">
    <source>
        <dbReference type="EMBL" id="BBK25926.1"/>
    </source>
</evidence>
<keyword evidence="7 12" id="KW-0963">Cytoplasm</keyword>
<dbReference type="GO" id="GO:0000162">
    <property type="term" value="P:L-tryptophan biosynthetic process"/>
    <property type="evidence" value="ECO:0007669"/>
    <property type="project" value="TreeGrafter"/>
</dbReference>
<comment type="subcellular location">
    <subcellularLocation>
        <location evidence="2 12 14">Cytoplasm</location>
    </subcellularLocation>
</comment>
<evidence type="ECO:0000256" key="3">
    <source>
        <dbReference type="ARBA" id="ARBA00005133"/>
    </source>
</evidence>
<evidence type="ECO:0000256" key="4">
    <source>
        <dbReference type="ARBA" id="ARBA00009667"/>
    </source>
</evidence>
<feature type="active site" description="Proton acceptor" evidence="12">
    <location>
        <position position="8"/>
    </location>
</feature>
<accession>A0A8D5A3P8</accession>
<dbReference type="GO" id="GO:0005737">
    <property type="term" value="C:cytoplasm"/>
    <property type="evidence" value="ECO:0007669"/>
    <property type="project" value="UniProtKB-SubCell"/>
</dbReference>
<dbReference type="PANTHER" id="PTHR43090">
    <property type="entry name" value="1-(5-PHOSPHORIBOSYL)-5-[(5-PHOSPHORIBOSYLAMINO)METHYLIDENEAMINO] IMIDAZOLE-4-CARBOXAMIDE ISOMERASE"/>
    <property type="match status" value="1"/>
</dbReference>
<keyword evidence="10 12" id="KW-0413">Isomerase</keyword>
<evidence type="ECO:0000256" key="13">
    <source>
        <dbReference type="RuleBase" id="RU003657"/>
    </source>
</evidence>
<dbReference type="GeneID" id="92717073"/>